<proteinExistence type="predicted"/>
<accession>A0A1M4EMG7</accession>
<dbReference type="AlphaFoldDB" id="A0A1M4EMG7"/>
<sequence length="63" mass="6551">MDGLIDKGALLPGQVAAIAGDSRFSGRPQPFGADALPDLQRLPRAVLRPLLRHVVVGLTAPAP</sequence>
<name>A0A1M4EMG7_9ACTN</name>
<evidence type="ECO:0000313" key="1">
    <source>
        <dbReference type="EMBL" id="SBP00046.1"/>
    </source>
</evidence>
<protein>
    <submittedName>
        <fullName evidence="1">Uncharacterized protein</fullName>
    </submittedName>
</protein>
<reference evidence="1" key="1">
    <citation type="submission" date="2016-04" db="EMBL/GenBank/DDBJ databases">
        <authorList>
            <person name="Evans L.H."/>
            <person name="Alamgir A."/>
            <person name="Owens N."/>
            <person name="Weber N.D."/>
            <person name="Virtaneva K."/>
            <person name="Barbian K."/>
            <person name="Babar A."/>
            <person name="Rosenke K."/>
        </authorList>
    </citation>
    <scope>NUCLEOTIDE SEQUENCE</scope>
    <source>
        <strain evidence="1">Nono1</strain>
    </source>
</reference>
<gene>
    <name evidence="1" type="ORF">BN4615_P9562</name>
</gene>
<organism evidence="1">
    <name type="scientific">Nonomuraea gerenzanensis</name>
    <dbReference type="NCBI Taxonomy" id="93944"/>
    <lineage>
        <taxon>Bacteria</taxon>
        <taxon>Bacillati</taxon>
        <taxon>Actinomycetota</taxon>
        <taxon>Actinomycetes</taxon>
        <taxon>Streptosporangiales</taxon>
        <taxon>Streptosporangiaceae</taxon>
        <taxon>Nonomuraea</taxon>
    </lineage>
</organism>
<dbReference type="EMBL" id="LT559118">
    <property type="protein sequence ID" value="SBP00046.1"/>
    <property type="molecule type" value="Genomic_DNA"/>
</dbReference>